<protein>
    <recommendedName>
        <fullName evidence="3">F-box domain-containing protein</fullName>
    </recommendedName>
</protein>
<sequence>MLPTLPPETIDAIIDQLCSDKTSLGNCSLASSIFTATARHHLFSEVVLDCSSICTFLKLLDVPWCTIPPAMISIVIGERKKKPGWNRKKTYYVPQDRPRLVSRLQGVRDVRFQDISLGSIPPPFWRLLQSLQGVRSIEIYRMTFETPVHFFQYMCSLPALEELSISKSSMDAAASELTPYRLKAPFCIPLLDVEKLSPGILSWFLAQDATPPVHTFRVNLNGEPSQLMVLRQYAEAMGPSILHLHVNLPGDIRAYNETAPAVPFDSFTHVRSIHFEGYIDWIGLDSERNHLETFMETIFTQLSSSCLSKVSLSIGFSVYDGFASFGIPDSVILEKFDWGRLPEIVAENIGDELQEFHLVIRGVPFYQQKDIERALRAGAFSAVDVGNVLRIDFP</sequence>
<dbReference type="InParanoid" id="A0A369KF81"/>
<gene>
    <name evidence="1" type="ORF">Hypma_007161</name>
</gene>
<comment type="caution">
    <text evidence="1">The sequence shown here is derived from an EMBL/GenBank/DDBJ whole genome shotgun (WGS) entry which is preliminary data.</text>
</comment>
<reference evidence="1" key="1">
    <citation type="submission" date="2018-04" db="EMBL/GenBank/DDBJ databases">
        <title>Whole genome sequencing of Hypsizygus marmoreus.</title>
        <authorList>
            <person name="Choi I.-G."/>
            <person name="Min B."/>
            <person name="Kim J.-G."/>
            <person name="Kim S."/>
            <person name="Oh Y.-L."/>
            <person name="Kong W.-S."/>
            <person name="Park H."/>
            <person name="Jeong J."/>
            <person name="Song E.-S."/>
        </authorList>
    </citation>
    <scope>NUCLEOTIDE SEQUENCE [LARGE SCALE GENOMIC DNA]</scope>
    <source>
        <strain evidence="1">51987-8</strain>
    </source>
</reference>
<dbReference type="AlphaFoldDB" id="A0A369KF81"/>
<dbReference type="OrthoDB" id="2977329at2759"/>
<accession>A0A369KF81</accession>
<keyword evidence="2" id="KW-1185">Reference proteome</keyword>
<dbReference type="EMBL" id="LUEZ02000005">
    <property type="protein sequence ID" value="RDB30433.1"/>
    <property type="molecule type" value="Genomic_DNA"/>
</dbReference>
<organism evidence="1 2">
    <name type="scientific">Hypsizygus marmoreus</name>
    <name type="common">White beech mushroom</name>
    <name type="synonym">Agaricus marmoreus</name>
    <dbReference type="NCBI Taxonomy" id="39966"/>
    <lineage>
        <taxon>Eukaryota</taxon>
        <taxon>Fungi</taxon>
        <taxon>Dikarya</taxon>
        <taxon>Basidiomycota</taxon>
        <taxon>Agaricomycotina</taxon>
        <taxon>Agaricomycetes</taxon>
        <taxon>Agaricomycetidae</taxon>
        <taxon>Agaricales</taxon>
        <taxon>Tricholomatineae</taxon>
        <taxon>Lyophyllaceae</taxon>
        <taxon>Hypsizygus</taxon>
    </lineage>
</organism>
<name>A0A369KF81_HYPMA</name>
<evidence type="ECO:0000313" key="1">
    <source>
        <dbReference type="EMBL" id="RDB30433.1"/>
    </source>
</evidence>
<dbReference type="Proteomes" id="UP000076154">
    <property type="component" value="Unassembled WGS sequence"/>
</dbReference>
<evidence type="ECO:0008006" key="3">
    <source>
        <dbReference type="Google" id="ProtNLM"/>
    </source>
</evidence>
<proteinExistence type="predicted"/>
<evidence type="ECO:0000313" key="2">
    <source>
        <dbReference type="Proteomes" id="UP000076154"/>
    </source>
</evidence>